<keyword evidence="5 9" id="KW-0472">Membrane</keyword>
<gene>
    <name evidence="12" type="ORF">BSL78_15333</name>
</gene>
<dbReference type="InterPro" id="IPR007110">
    <property type="entry name" value="Ig-like_dom"/>
</dbReference>
<evidence type="ECO:0000313" key="13">
    <source>
        <dbReference type="Proteomes" id="UP000230750"/>
    </source>
</evidence>
<sequence length="610" mass="67207">MEALLMACSLSILCVCCASTEVKTVNVYNSVILEGCCDISHDRLWKFNTELVYSNHLLVNDTFDGIMSLFSNYSLVIDSITLDLDGFYQCICNLGQYISMQNYSLVVEVSPSLSITAAENQVRELLNIAANEPSRLVCQAVNAKPVANLTWMINDRAIPSYAGIQSIFPNPNGTFNTISSYTLTTSEVVSNVSCISKQLTSEIQRVDVTINTYVIPTISFTINGIDATNTVTVQYETMLTAVCQTIGGRPPSNITWVIDGQPSNVVTDGMVTVQTGNTFTSTSQMSIPATMSKGQITCLVSIGYPDSKVELHGIYHTYVLPSVFVTINGHRKVEVSRDRSVSVVCRSVGSRPMVNLLILTGHQGMDSEQPTVTSTNSEINDTYDTITSINFTPTKERGNVTCIVQGLPIKDVSSYATYEVIGEVANKEDNFTTTWLIVGGFFAAVIMLLLGVVIYFLKKNLSLSSFFSHSLEAEGEGYNRRLSRHTGRGSSFFDATSGELPKPPSLALPEVPTFPEVVEYSDVPEHAYYSAVTETATVGRIFHVNNMRMMLKMKMGLLYNRWMGTIGASNAVTKSVLITTISDEALQRKDIHWDDFVRRLLEMSIIEAFR</sequence>
<comment type="caution">
    <text evidence="12">The sequence shown here is derived from an EMBL/GenBank/DDBJ whole genome shotgun (WGS) entry which is preliminary data.</text>
</comment>
<feature type="domain" description="Ig-like" evidence="11">
    <location>
        <begin position="111"/>
        <end position="211"/>
    </location>
</feature>
<dbReference type="Pfam" id="PF08205">
    <property type="entry name" value="C2-set_2"/>
    <property type="match status" value="1"/>
</dbReference>
<dbReference type="EMBL" id="MRZV01000558">
    <property type="protein sequence ID" value="PIK47790.1"/>
    <property type="molecule type" value="Genomic_DNA"/>
</dbReference>
<dbReference type="Proteomes" id="UP000230750">
    <property type="component" value="Unassembled WGS sequence"/>
</dbReference>
<comment type="subcellular location">
    <subcellularLocation>
        <location evidence="1">Membrane</location>
        <topology evidence="1">Single-pass membrane protein</topology>
    </subcellularLocation>
</comment>
<evidence type="ECO:0000313" key="12">
    <source>
        <dbReference type="EMBL" id="PIK47790.1"/>
    </source>
</evidence>
<dbReference type="STRING" id="307972.A0A2G8KIJ0"/>
<dbReference type="PANTHER" id="PTHR21462">
    <property type="entry name" value="CELL SURFACE GLYCOPROTEIN OX2 RECEPTOR PRECURSOR"/>
    <property type="match status" value="1"/>
</dbReference>
<feature type="chain" id="PRO_5013768860" evidence="10">
    <location>
        <begin position="19"/>
        <end position="610"/>
    </location>
</feature>
<dbReference type="PANTHER" id="PTHR21462:SF2">
    <property type="entry name" value="CELL SURFACE GLYCOPROTEIN CD200 RECEPTOR 2"/>
    <property type="match status" value="1"/>
</dbReference>
<evidence type="ECO:0000259" key="11">
    <source>
        <dbReference type="PROSITE" id="PS50835"/>
    </source>
</evidence>
<keyword evidence="10" id="KW-0732">Signal</keyword>
<evidence type="ECO:0000256" key="1">
    <source>
        <dbReference type="ARBA" id="ARBA00004167"/>
    </source>
</evidence>
<feature type="non-terminal residue" evidence="12">
    <location>
        <position position="610"/>
    </location>
</feature>
<keyword evidence="8" id="KW-0325">Glycoprotein</keyword>
<evidence type="ECO:0000256" key="8">
    <source>
        <dbReference type="ARBA" id="ARBA00023180"/>
    </source>
</evidence>
<evidence type="ECO:0000256" key="6">
    <source>
        <dbReference type="ARBA" id="ARBA00023157"/>
    </source>
</evidence>
<dbReference type="InterPro" id="IPR036179">
    <property type="entry name" value="Ig-like_dom_sf"/>
</dbReference>
<keyword evidence="13" id="KW-1185">Reference proteome</keyword>
<evidence type="ECO:0000256" key="2">
    <source>
        <dbReference type="ARBA" id="ARBA00008215"/>
    </source>
</evidence>
<dbReference type="OrthoDB" id="6413693at2759"/>
<keyword evidence="7" id="KW-0675">Receptor</keyword>
<dbReference type="InterPro" id="IPR013783">
    <property type="entry name" value="Ig-like_fold"/>
</dbReference>
<evidence type="ECO:0000256" key="3">
    <source>
        <dbReference type="ARBA" id="ARBA00022692"/>
    </source>
</evidence>
<feature type="signal peptide" evidence="10">
    <location>
        <begin position="1"/>
        <end position="18"/>
    </location>
</feature>
<evidence type="ECO:0000256" key="7">
    <source>
        <dbReference type="ARBA" id="ARBA00023170"/>
    </source>
</evidence>
<dbReference type="GO" id="GO:0009897">
    <property type="term" value="C:external side of plasma membrane"/>
    <property type="evidence" value="ECO:0007669"/>
    <property type="project" value="TreeGrafter"/>
</dbReference>
<evidence type="ECO:0000256" key="10">
    <source>
        <dbReference type="SAM" id="SignalP"/>
    </source>
</evidence>
<dbReference type="InterPro" id="IPR013162">
    <property type="entry name" value="CD80_C2-set"/>
</dbReference>
<dbReference type="AlphaFoldDB" id="A0A2G8KIJ0"/>
<comment type="similarity">
    <text evidence="2">Belongs to the CD200R family.</text>
</comment>
<evidence type="ECO:0000256" key="4">
    <source>
        <dbReference type="ARBA" id="ARBA00022989"/>
    </source>
</evidence>
<dbReference type="Gene3D" id="2.60.40.10">
    <property type="entry name" value="Immunoglobulins"/>
    <property type="match status" value="3"/>
</dbReference>
<feature type="transmembrane region" description="Helical" evidence="9">
    <location>
        <begin position="435"/>
        <end position="457"/>
    </location>
</feature>
<dbReference type="SUPFAM" id="SSF48726">
    <property type="entry name" value="Immunoglobulin"/>
    <property type="match status" value="3"/>
</dbReference>
<keyword evidence="4 9" id="KW-1133">Transmembrane helix</keyword>
<reference evidence="12 13" key="1">
    <citation type="journal article" date="2017" name="PLoS Biol.">
        <title>The sea cucumber genome provides insights into morphological evolution and visceral regeneration.</title>
        <authorList>
            <person name="Zhang X."/>
            <person name="Sun L."/>
            <person name="Yuan J."/>
            <person name="Sun Y."/>
            <person name="Gao Y."/>
            <person name="Zhang L."/>
            <person name="Li S."/>
            <person name="Dai H."/>
            <person name="Hamel J.F."/>
            <person name="Liu C."/>
            <person name="Yu Y."/>
            <person name="Liu S."/>
            <person name="Lin W."/>
            <person name="Guo K."/>
            <person name="Jin S."/>
            <person name="Xu P."/>
            <person name="Storey K.B."/>
            <person name="Huan P."/>
            <person name="Zhang T."/>
            <person name="Zhou Y."/>
            <person name="Zhang J."/>
            <person name="Lin C."/>
            <person name="Li X."/>
            <person name="Xing L."/>
            <person name="Huo D."/>
            <person name="Sun M."/>
            <person name="Wang L."/>
            <person name="Mercier A."/>
            <person name="Li F."/>
            <person name="Yang H."/>
            <person name="Xiang J."/>
        </authorList>
    </citation>
    <scope>NUCLEOTIDE SEQUENCE [LARGE SCALE GENOMIC DNA]</scope>
    <source>
        <strain evidence="12">Shaxun</strain>
        <tissue evidence="12">Muscle</tissue>
    </source>
</reference>
<proteinExistence type="inferred from homology"/>
<evidence type="ECO:0000256" key="5">
    <source>
        <dbReference type="ARBA" id="ARBA00023136"/>
    </source>
</evidence>
<dbReference type="GO" id="GO:0038023">
    <property type="term" value="F:signaling receptor activity"/>
    <property type="evidence" value="ECO:0007669"/>
    <property type="project" value="InterPro"/>
</dbReference>
<organism evidence="12 13">
    <name type="scientific">Stichopus japonicus</name>
    <name type="common">Sea cucumber</name>
    <dbReference type="NCBI Taxonomy" id="307972"/>
    <lineage>
        <taxon>Eukaryota</taxon>
        <taxon>Metazoa</taxon>
        <taxon>Echinodermata</taxon>
        <taxon>Eleutherozoa</taxon>
        <taxon>Echinozoa</taxon>
        <taxon>Holothuroidea</taxon>
        <taxon>Aspidochirotacea</taxon>
        <taxon>Aspidochirotida</taxon>
        <taxon>Stichopodidae</taxon>
        <taxon>Apostichopus</taxon>
    </lineage>
</organism>
<keyword evidence="6" id="KW-1015">Disulfide bond</keyword>
<keyword evidence="3 9" id="KW-0812">Transmembrane</keyword>
<evidence type="ECO:0000256" key="9">
    <source>
        <dbReference type="SAM" id="Phobius"/>
    </source>
</evidence>
<accession>A0A2G8KIJ0</accession>
<dbReference type="InterPro" id="IPR040012">
    <property type="entry name" value="CD200R"/>
</dbReference>
<feature type="domain" description="Ig-like" evidence="11">
    <location>
        <begin position="216"/>
        <end position="301"/>
    </location>
</feature>
<dbReference type="PROSITE" id="PS50835">
    <property type="entry name" value="IG_LIKE"/>
    <property type="match status" value="2"/>
</dbReference>
<protein>
    <submittedName>
        <fullName evidence="12">Putative hemicentin-2</fullName>
    </submittedName>
</protein>
<name>A0A2G8KIJ0_STIJA</name>